<feature type="transmembrane region" description="Helical" evidence="2">
    <location>
        <begin position="41"/>
        <end position="66"/>
    </location>
</feature>
<comment type="caution">
    <text evidence="3">The sequence shown here is derived from an EMBL/GenBank/DDBJ whole genome shotgun (WGS) entry which is preliminary data.</text>
</comment>
<keyword evidence="4" id="KW-1185">Reference proteome</keyword>
<evidence type="ECO:0000313" key="4">
    <source>
        <dbReference type="Proteomes" id="UP000775547"/>
    </source>
</evidence>
<evidence type="ECO:0000256" key="1">
    <source>
        <dbReference type="SAM" id="MobiDB-lite"/>
    </source>
</evidence>
<dbReference type="AlphaFoldDB" id="A0A9P7GA43"/>
<keyword evidence="2" id="KW-0812">Transmembrane</keyword>
<organism evidence="3 4">
    <name type="scientific">Asterophora parasitica</name>
    <dbReference type="NCBI Taxonomy" id="117018"/>
    <lineage>
        <taxon>Eukaryota</taxon>
        <taxon>Fungi</taxon>
        <taxon>Dikarya</taxon>
        <taxon>Basidiomycota</taxon>
        <taxon>Agaricomycotina</taxon>
        <taxon>Agaricomycetes</taxon>
        <taxon>Agaricomycetidae</taxon>
        <taxon>Agaricales</taxon>
        <taxon>Tricholomatineae</taxon>
        <taxon>Lyophyllaceae</taxon>
        <taxon>Asterophora</taxon>
    </lineage>
</organism>
<name>A0A9P7GA43_9AGAR</name>
<dbReference type="Proteomes" id="UP000775547">
    <property type="component" value="Unassembled WGS sequence"/>
</dbReference>
<accession>A0A9P7GA43</accession>
<gene>
    <name evidence="3" type="ORF">DXG03_005306</name>
</gene>
<sequence>MSSAPLTRLHLVSFGVVSLFSLIVLGLSAHLTNVATTYFGIYLRFAALGIATSLLSLLTLPAIIYIDNIRKGVSTSKIATELVLLHDTRGFLWVLWLATAADTDGFGTNCGRFGSGSRLGIACSETAAVRAFGYLSWSILLTYFGVLLFFAATAAVRGHKDTWFYSVKEADFNFASAPPAAAATPAAEKPQPHYDPTIAQNSQQQVYPPKGFPAPGWAGQPAQAPSYPQV</sequence>
<reference evidence="3" key="2">
    <citation type="submission" date="2021-10" db="EMBL/GenBank/DDBJ databases">
        <title>Phylogenomics reveals ancestral predisposition of the termite-cultivated fungus Termitomyces towards a domesticated lifestyle.</title>
        <authorList>
            <person name="Auxier B."/>
            <person name="Grum-Grzhimaylo A."/>
            <person name="Cardenas M.E."/>
            <person name="Lodge J.D."/>
            <person name="Laessoe T."/>
            <person name="Pedersen O."/>
            <person name="Smith M.E."/>
            <person name="Kuyper T.W."/>
            <person name="Franco-Molano E.A."/>
            <person name="Baroni T.J."/>
            <person name="Aanen D.K."/>
        </authorList>
    </citation>
    <scope>NUCLEOTIDE SEQUENCE</scope>
    <source>
        <strain evidence="3">AP01</strain>
        <tissue evidence="3">Mycelium</tissue>
    </source>
</reference>
<proteinExistence type="predicted"/>
<keyword evidence="2" id="KW-1133">Transmembrane helix</keyword>
<protein>
    <recommendedName>
        <fullName evidence="5">MARVEL domain-containing protein</fullName>
    </recommendedName>
</protein>
<dbReference type="EMBL" id="JABCKV010000032">
    <property type="protein sequence ID" value="KAG5645769.1"/>
    <property type="molecule type" value="Genomic_DNA"/>
</dbReference>
<dbReference type="OrthoDB" id="3364107at2759"/>
<feature type="transmembrane region" description="Helical" evidence="2">
    <location>
        <begin position="134"/>
        <end position="156"/>
    </location>
</feature>
<reference evidence="3" key="1">
    <citation type="submission" date="2020-07" db="EMBL/GenBank/DDBJ databases">
        <authorList>
            <person name="Nieuwenhuis M."/>
            <person name="Van De Peppel L.J.J."/>
        </authorList>
    </citation>
    <scope>NUCLEOTIDE SEQUENCE</scope>
    <source>
        <strain evidence="3">AP01</strain>
        <tissue evidence="3">Mycelium</tissue>
    </source>
</reference>
<keyword evidence="2" id="KW-0472">Membrane</keyword>
<evidence type="ECO:0008006" key="5">
    <source>
        <dbReference type="Google" id="ProtNLM"/>
    </source>
</evidence>
<feature type="region of interest" description="Disordered" evidence="1">
    <location>
        <begin position="182"/>
        <end position="230"/>
    </location>
</feature>
<feature type="transmembrane region" description="Helical" evidence="2">
    <location>
        <begin position="9"/>
        <end position="29"/>
    </location>
</feature>
<feature type="compositionally biased region" description="Low complexity" evidence="1">
    <location>
        <begin position="213"/>
        <end position="230"/>
    </location>
</feature>
<evidence type="ECO:0000256" key="2">
    <source>
        <dbReference type="SAM" id="Phobius"/>
    </source>
</evidence>
<evidence type="ECO:0000313" key="3">
    <source>
        <dbReference type="EMBL" id="KAG5645769.1"/>
    </source>
</evidence>